<keyword evidence="2" id="KW-0472">Membrane</keyword>
<keyword evidence="2" id="KW-0812">Transmembrane</keyword>
<dbReference type="EMBL" id="AP027732">
    <property type="protein sequence ID" value="BDZ51238.1"/>
    <property type="molecule type" value="Genomic_DNA"/>
</dbReference>
<accession>A0ABM8GRY7</accession>
<feature type="compositionally biased region" description="Basic and acidic residues" evidence="1">
    <location>
        <begin position="14"/>
        <end position="24"/>
    </location>
</feature>
<dbReference type="RefSeq" id="WP_286344042.1">
    <property type="nucleotide sequence ID" value="NZ_AP027732.1"/>
</dbReference>
<keyword evidence="2" id="KW-1133">Transmembrane helix</keyword>
<evidence type="ECO:0000313" key="3">
    <source>
        <dbReference type="EMBL" id="BDZ51238.1"/>
    </source>
</evidence>
<proteinExistence type="predicted"/>
<evidence type="ECO:0000313" key="4">
    <source>
        <dbReference type="Proteomes" id="UP001321486"/>
    </source>
</evidence>
<evidence type="ECO:0008006" key="5">
    <source>
        <dbReference type="Google" id="ProtNLM"/>
    </source>
</evidence>
<organism evidence="3 4">
    <name type="scientific">Frondihabitans sucicola</name>
    <dbReference type="NCBI Taxonomy" id="1268041"/>
    <lineage>
        <taxon>Bacteria</taxon>
        <taxon>Bacillati</taxon>
        <taxon>Actinomycetota</taxon>
        <taxon>Actinomycetes</taxon>
        <taxon>Micrococcales</taxon>
        <taxon>Microbacteriaceae</taxon>
        <taxon>Frondihabitans</taxon>
    </lineage>
</organism>
<evidence type="ECO:0000256" key="1">
    <source>
        <dbReference type="SAM" id="MobiDB-lite"/>
    </source>
</evidence>
<protein>
    <recommendedName>
        <fullName evidence="5">Anti-sigma factor</fullName>
    </recommendedName>
</protein>
<sequence length="262" mass="26395">MVGRGAANGPRGGTSRDERRRALETRLYGGEALTPDEMSELRALAGQSAEKHPSAEPATDDGSGHPASERPSRPVRARPARTWLAAGAVAVVLAGLVGAGISTSVAGSRAPADDAEVTATRGASSPATGLQSGAVAESLGAEYFDQAQSAGDRPDVVLPGIDPSTTRRVLAQWGQQDGEAGVWVARGKDQSFCLIMSVGSTRGASSCTPLKDAAATGVRLDLVTAGGGSISATWNLAAGLLELSPFPAGARVTRSGSAAPTP</sequence>
<name>A0ABM8GRY7_9MICO</name>
<dbReference type="Proteomes" id="UP001321486">
    <property type="component" value="Chromosome"/>
</dbReference>
<keyword evidence="4" id="KW-1185">Reference proteome</keyword>
<feature type="region of interest" description="Disordered" evidence="1">
    <location>
        <begin position="1"/>
        <end position="77"/>
    </location>
</feature>
<evidence type="ECO:0000256" key="2">
    <source>
        <dbReference type="SAM" id="Phobius"/>
    </source>
</evidence>
<gene>
    <name evidence="3" type="ORF">GCM10025867_34790</name>
</gene>
<reference evidence="4" key="1">
    <citation type="journal article" date="2019" name="Int. J. Syst. Evol. Microbiol.">
        <title>The Global Catalogue of Microorganisms (GCM) 10K type strain sequencing project: providing services to taxonomists for standard genome sequencing and annotation.</title>
        <authorList>
            <consortium name="The Broad Institute Genomics Platform"/>
            <consortium name="The Broad Institute Genome Sequencing Center for Infectious Disease"/>
            <person name="Wu L."/>
            <person name="Ma J."/>
        </authorList>
    </citation>
    <scope>NUCLEOTIDE SEQUENCE [LARGE SCALE GENOMIC DNA]</scope>
    <source>
        <strain evidence="4">NBRC 108728</strain>
    </source>
</reference>
<feature type="transmembrane region" description="Helical" evidence="2">
    <location>
        <begin position="82"/>
        <end position="101"/>
    </location>
</feature>